<evidence type="ECO:0000313" key="3">
    <source>
        <dbReference type="EMBL" id="KAH0543427.1"/>
    </source>
</evidence>
<dbReference type="Pfam" id="PF24883">
    <property type="entry name" value="NPHP3_N"/>
    <property type="match status" value="1"/>
</dbReference>
<keyword evidence="4" id="KW-1185">Reference proteome</keyword>
<reference evidence="3" key="1">
    <citation type="submission" date="2021-03" db="EMBL/GenBank/DDBJ databases">
        <title>Comparative genomics and phylogenomic investigation of the class Geoglossomycetes provide insights into ecological specialization and systematics.</title>
        <authorList>
            <person name="Melie T."/>
            <person name="Pirro S."/>
            <person name="Miller A.N."/>
            <person name="Quandt A."/>
        </authorList>
    </citation>
    <scope>NUCLEOTIDE SEQUENCE</scope>
    <source>
        <strain evidence="3">GBOQ0MN5Z8</strain>
    </source>
</reference>
<keyword evidence="1" id="KW-0677">Repeat</keyword>
<evidence type="ECO:0000313" key="4">
    <source>
        <dbReference type="Proteomes" id="UP000698800"/>
    </source>
</evidence>
<dbReference type="AlphaFoldDB" id="A0A9P8L5R1"/>
<dbReference type="PANTHER" id="PTHR10039:SF16">
    <property type="entry name" value="GPI INOSITOL-DEACYLASE"/>
    <property type="match status" value="1"/>
</dbReference>
<accession>A0A9P8L5R1</accession>
<dbReference type="EMBL" id="JAGHQL010000033">
    <property type="protein sequence ID" value="KAH0543427.1"/>
    <property type="molecule type" value="Genomic_DNA"/>
</dbReference>
<comment type="caution">
    <text evidence="3">The sequence shown here is derived from an EMBL/GenBank/DDBJ whole genome shotgun (WGS) entry which is preliminary data.</text>
</comment>
<gene>
    <name evidence="3" type="ORF">FGG08_002285</name>
</gene>
<evidence type="ECO:0000259" key="2">
    <source>
        <dbReference type="Pfam" id="PF24883"/>
    </source>
</evidence>
<name>A0A9P8L5R1_9PEZI</name>
<dbReference type="OrthoDB" id="195446at2759"/>
<sequence>MYNGSCDLHEPQTEEWLIHPLEYDGWLGGDEKFLWLYEIPGSGKAVLASFVIEEVKKFCSTSGFVGTGWAYYYFWYKREKGEAPQFLRWVINRLCGRSKYIPAKVHAIYNDGGEPTTSLMGALAAILERFQRVCLVLDAR</sequence>
<protein>
    <recommendedName>
        <fullName evidence="2">Nephrocystin 3-like N-terminal domain-containing protein</fullName>
    </recommendedName>
</protein>
<dbReference type="InterPro" id="IPR056884">
    <property type="entry name" value="NPHP3-like_N"/>
</dbReference>
<dbReference type="Proteomes" id="UP000698800">
    <property type="component" value="Unassembled WGS sequence"/>
</dbReference>
<organism evidence="3 4">
    <name type="scientific">Glutinoglossum americanum</name>
    <dbReference type="NCBI Taxonomy" id="1670608"/>
    <lineage>
        <taxon>Eukaryota</taxon>
        <taxon>Fungi</taxon>
        <taxon>Dikarya</taxon>
        <taxon>Ascomycota</taxon>
        <taxon>Pezizomycotina</taxon>
        <taxon>Geoglossomycetes</taxon>
        <taxon>Geoglossales</taxon>
        <taxon>Geoglossaceae</taxon>
        <taxon>Glutinoglossum</taxon>
    </lineage>
</organism>
<proteinExistence type="predicted"/>
<evidence type="ECO:0000256" key="1">
    <source>
        <dbReference type="ARBA" id="ARBA00022737"/>
    </source>
</evidence>
<dbReference type="PANTHER" id="PTHR10039">
    <property type="entry name" value="AMELOGENIN"/>
    <property type="match status" value="1"/>
</dbReference>
<feature type="domain" description="Nephrocystin 3-like N-terminal" evidence="2">
    <location>
        <begin position="13"/>
        <end position="139"/>
    </location>
</feature>